<evidence type="ECO:0000313" key="6">
    <source>
        <dbReference type="Proteomes" id="UP000295302"/>
    </source>
</evidence>
<dbReference type="InterPro" id="IPR000524">
    <property type="entry name" value="Tscrpt_reg_HTH_GntR"/>
</dbReference>
<dbReference type="Gene3D" id="1.10.10.10">
    <property type="entry name" value="Winged helix-like DNA-binding domain superfamily/Winged helix DNA-binding domain"/>
    <property type="match status" value="1"/>
</dbReference>
<reference evidence="5 6" key="1">
    <citation type="submission" date="2019-03" db="EMBL/GenBank/DDBJ databases">
        <title>Draft genome sequences of novel Actinobacteria.</title>
        <authorList>
            <person name="Sahin N."/>
            <person name="Ay H."/>
            <person name="Saygin H."/>
        </authorList>
    </citation>
    <scope>NUCLEOTIDE SEQUENCE [LARGE SCALE GENOMIC DNA]</scope>
    <source>
        <strain evidence="5 6">CH32</strain>
    </source>
</reference>
<evidence type="ECO:0000256" key="2">
    <source>
        <dbReference type="ARBA" id="ARBA00023125"/>
    </source>
</evidence>
<evidence type="ECO:0000259" key="4">
    <source>
        <dbReference type="PROSITE" id="PS50949"/>
    </source>
</evidence>
<dbReference type="InterPro" id="IPR050679">
    <property type="entry name" value="Bact_HTH_transcr_reg"/>
</dbReference>
<organism evidence="5 6">
    <name type="scientific">Nonomuraea terrae</name>
    <dbReference type="NCBI Taxonomy" id="2530383"/>
    <lineage>
        <taxon>Bacteria</taxon>
        <taxon>Bacillati</taxon>
        <taxon>Actinomycetota</taxon>
        <taxon>Actinomycetes</taxon>
        <taxon>Streptosporangiales</taxon>
        <taxon>Streptosporangiaceae</taxon>
        <taxon>Nonomuraea</taxon>
    </lineage>
</organism>
<dbReference type="SUPFAM" id="SSF46785">
    <property type="entry name" value="Winged helix' DNA-binding domain"/>
    <property type="match status" value="1"/>
</dbReference>
<dbReference type="GO" id="GO:0003700">
    <property type="term" value="F:DNA-binding transcription factor activity"/>
    <property type="evidence" value="ECO:0007669"/>
    <property type="project" value="InterPro"/>
</dbReference>
<dbReference type="GO" id="GO:0003677">
    <property type="term" value="F:DNA binding"/>
    <property type="evidence" value="ECO:0007669"/>
    <property type="project" value="UniProtKB-KW"/>
</dbReference>
<name>A0A4V2YKK8_9ACTN</name>
<dbReference type="PANTHER" id="PTHR44846:SF1">
    <property type="entry name" value="MANNOSYL-D-GLYCERATE TRANSPORT_METABOLISM SYSTEM REPRESSOR MNGR-RELATED"/>
    <property type="match status" value="1"/>
</dbReference>
<dbReference type="OrthoDB" id="4338617at2"/>
<dbReference type="Pfam" id="PF00392">
    <property type="entry name" value="GntR"/>
    <property type="match status" value="1"/>
</dbReference>
<evidence type="ECO:0000256" key="1">
    <source>
        <dbReference type="ARBA" id="ARBA00023015"/>
    </source>
</evidence>
<evidence type="ECO:0000313" key="5">
    <source>
        <dbReference type="EMBL" id="TDD42987.1"/>
    </source>
</evidence>
<dbReference type="InterPro" id="IPR036388">
    <property type="entry name" value="WH-like_DNA-bd_sf"/>
</dbReference>
<comment type="caution">
    <text evidence="5">The sequence shown here is derived from an EMBL/GenBank/DDBJ whole genome shotgun (WGS) entry which is preliminary data.</text>
</comment>
<keyword evidence="3" id="KW-0804">Transcription</keyword>
<dbReference type="EMBL" id="SMKQ01000119">
    <property type="protein sequence ID" value="TDD42987.1"/>
    <property type="molecule type" value="Genomic_DNA"/>
</dbReference>
<evidence type="ECO:0000256" key="3">
    <source>
        <dbReference type="ARBA" id="ARBA00023163"/>
    </source>
</evidence>
<dbReference type="AlphaFoldDB" id="A0A4V2YKK8"/>
<dbReference type="SMART" id="SM00345">
    <property type="entry name" value="HTH_GNTR"/>
    <property type="match status" value="1"/>
</dbReference>
<proteinExistence type="predicted"/>
<accession>A0A4V2YKK8</accession>
<dbReference type="Proteomes" id="UP000295302">
    <property type="component" value="Unassembled WGS sequence"/>
</dbReference>
<feature type="domain" description="HTH gntR-type" evidence="4">
    <location>
        <begin position="92"/>
        <end position="160"/>
    </location>
</feature>
<protein>
    <submittedName>
        <fullName evidence="5">GntR family transcriptional regulator</fullName>
    </submittedName>
</protein>
<gene>
    <name evidence="5" type="ORF">E1286_29740</name>
</gene>
<keyword evidence="2" id="KW-0238">DNA-binding</keyword>
<keyword evidence="6" id="KW-1185">Reference proteome</keyword>
<sequence>MVLERVPRDEHVVVLKDGPLEDVGLVQVGQHAGGLCPAHRPQRDVVERHGAVAQREGDAALTDGRRVRALIHSRGRHGRFVGPEGTSVRRAPTKGEEIAEEIASRISRGRYRPGECLPGETSLSAEFGVTRKVVRAAPALLRERGLVETVAPKGPSSGSAEWSLP</sequence>
<dbReference type="PANTHER" id="PTHR44846">
    <property type="entry name" value="MANNOSYL-D-GLYCERATE TRANSPORT/METABOLISM SYSTEM REPRESSOR MNGR-RELATED"/>
    <property type="match status" value="1"/>
</dbReference>
<keyword evidence="1" id="KW-0805">Transcription regulation</keyword>
<dbReference type="GO" id="GO:0045892">
    <property type="term" value="P:negative regulation of DNA-templated transcription"/>
    <property type="evidence" value="ECO:0007669"/>
    <property type="project" value="TreeGrafter"/>
</dbReference>
<dbReference type="PROSITE" id="PS50949">
    <property type="entry name" value="HTH_GNTR"/>
    <property type="match status" value="1"/>
</dbReference>
<dbReference type="PRINTS" id="PR00035">
    <property type="entry name" value="HTHGNTR"/>
</dbReference>
<dbReference type="InterPro" id="IPR036390">
    <property type="entry name" value="WH_DNA-bd_sf"/>
</dbReference>